<evidence type="ECO:0000256" key="1">
    <source>
        <dbReference type="SAM" id="SignalP"/>
    </source>
</evidence>
<evidence type="ECO:0000313" key="3">
    <source>
        <dbReference type="EMBL" id="EFA44362.1"/>
    </source>
</evidence>
<gene>
    <name evidence="3" type="ORF">HMPREF0645_1220</name>
</gene>
<dbReference type="Pfam" id="PF21012">
    <property type="entry name" value="DUF6850"/>
    <property type="match status" value="1"/>
</dbReference>
<name>D1PW85_9BACT</name>
<accession>D1PW85</accession>
<dbReference type="OrthoDB" id="1025008at2"/>
<dbReference type="EMBL" id="ACKS01000052">
    <property type="protein sequence ID" value="EFA44362.1"/>
    <property type="molecule type" value="Genomic_DNA"/>
</dbReference>
<dbReference type="AlphaFoldDB" id="D1PW85"/>
<comment type="caution">
    <text evidence="3">The sequence shown here is derived from an EMBL/GenBank/DDBJ whole genome shotgun (WGS) entry which is preliminary data.</text>
</comment>
<protein>
    <recommendedName>
        <fullName evidence="2">DUF6850 domain-containing protein</fullName>
    </recommendedName>
</protein>
<dbReference type="InterPro" id="IPR049236">
    <property type="entry name" value="DUF6850"/>
</dbReference>
<reference evidence="3 4" key="1">
    <citation type="submission" date="2009-10" db="EMBL/GenBank/DDBJ databases">
        <authorList>
            <person name="Qin X."/>
            <person name="Bachman B."/>
            <person name="Battles P."/>
            <person name="Bell A."/>
            <person name="Bess C."/>
            <person name="Bickham C."/>
            <person name="Chaboub L."/>
            <person name="Chen D."/>
            <person name="Coyle M."/>
            <person name="Deiros D.R."/>
            <person name="Dinh H."/>
            <person name="Forbes L."/>
            <person name="Fowler G."/>
            <person name="Francisco L."/>
            <person name="Fu Q."/>
            <person name="Gubbala S."/>
            <person name="Hale W."/>
            <person name="Han Y."/>
            <person name="Hemphill L."/>
            <person name="Highlander S.K."/>
            <person name="Hirani K."/>
            <person name="Hogues M."/>
            <person name="Jackson L."/>
            <person name="Jakkamsetti A."/>
            <person name="Javaid M."/>
            <person name="Jiang H."/>
            <person name="Korchina V."/>
            <person name="Kovar C."/>
            <person name="Lara F."/>
            <person name="Lee S."/>
            <person name="Mata R."/>
            <person name="Mathew T."/>
            <person name="Moen C."/>
            <person name="Morales K."/>
            <person name="Munidasa M."/>
            <person name="Nazareth L."/>
            <person name="Ngo R."/>
            <person name="Nguyen L."/>
            <person name="Okwuonu G."/>
            <person name="Ongeri F."/>
            <person name="Patil S."/>
            <person name="Petrosino J."/>
            <person name="Pham C."/>
            <person name="Pham P."/>
            <person name="Pu L.-L."/>
            <person name="Puazo M."/>
            <person name="Raj R."/>
            <person name="Reid J."/>
            <person name="Rouhana J."/>
            <person name="Saada N."/>
            <person name="Shang Y."/>
            <person name="Simmons D."/>
            <person name="Thornton R."/>
            <person name="Warren J."/>
            <person name="Weissenberger G."/>
            <person name="Zhang J."/>
            <person name="Zhang L."/>
            <person name="Zhou C."/>
            <person name="Zhu D."/>
            <person name="Muzny D."/>
            <person name="Worley K."/>
            <person name="Gibbs R."/>
        </authorList>
    </citation>
    <scope>NUCLEOTIDE SEQUENCE [LARGE SCALE GENOMIC DNA]</scope>
    <source>
        <strain evidence="3 4">DSM 17361</strain>
    </source>
</reference>
<proteinExistence type="predicted"/>
<organism evidence="3 4">
    <name type="scientific">Hallella bergensis DSM 17361</name>
    <dbReference type="NCBI Taxonomy" id="585502"/>
    <lineage>
        <taxon>Bacteria</taxon>
        <taxon>Pseudomonadati</taxon>
        <taxon>Bacteroidota</taxon>
        <taxon>Bacteroidia</taxon>
        <taxon>Bacteroidales</taxon>
        <taxon>Prevotellaceae</taxon>
        <taxon>Hallella</taxon>
    </lineage>
</organism>
<dbReference type="eggNOG" id="ENOG502ZBFN">
    <property type="taxonomic scope" value="Bacteria"/>
</dbReference>
<evidence type="ECO:0000259" key="2">
    <source>
        <dbReference type="Pfam" id="PF21012"/>
    </source>
</evidence>
<dbReference type="Proteomes" id="UP000003160">
    <property type="component" value="Unassembled WGS sequence"/>
</dbReference>
<feature type="signal peptide" evidence="1">
    <location>
        <begin position="1"/>
        <end position="20"/>
    </location>
</feature>
<keyword evidence="4" id="KW-1185">Reference proteome</keyword>
<keyword evidence="1" id="KW-0732">Signal</keyword>
<dbReference type="HOGENOM" id="CLU_040885_0_0_10"/>
<dbReference type="RefSeq" id="WP_007173325.1">
    <property type="nucleotide sequence ID" value="NZ_GG704780.1"/>
</dbReference>
<feature type="chain" id="PRO_5003024933" description="DUF6850 domain-containing protein" evidence="1">
    <location>
        <begin position="21"/>
        <end position="502"/>
    </location>
</feature>
<evidence type="ECO:0000313" key="4">
    <source>
        <dbReference type="Proteomes" id="UP000003160"/>
    </source>
</evidence>
<feature type="domain" description="DUF6850" evidence="2">
    <location>
        <begin position="46"/>
        <end position="502"/>
    </location>
</feature>
<sequence length="502" mass="56876">MNGKLLITACCSLLFSSTIAQVQDTTATAEHQNRWKHVLGDFRSNPTFMHDAYNTSMTQMCMSVRYKKANRPFQAETGDGHILGNVAVDSYLRLNPNNTVWGGASYRTGKKYNIYFNSTSDYDMLYPYVMADTIGGNMENERYAFNGGYAVKIKRWTFGAELKFRAEHEYRTIDPRPRGIATDLLLRVGLAHTLGHYEIGAGLGMKTYKQTNNVDFYNPLGVIPEFHMTGLGTDYVRFAGAVRSSYYKGTGAIADLQLSPFQSSGAYVSIEGCFMPYDKILTELNALPISRLEVGTTSVQAGWKHEGEFRWAAFSGWNMENRRGNEHIAGSSSSTEYKSLITLSMFRSRKTDYHIGGAFGMGRMSRFMLLTKLGWIDERSEYTDLKREIAFTKTFGSLGWQWLWRSGKQWLLEWSGDAAYYHNRSKRIVMPYAVMDKKITQLVNDTYAAKTAHLWSLGTQYAVYHHPRQWKGVGLFLQAAFAYSHTTLIHQVEADASVGVLF</sequence>